<organism evidence="1 2">
    <name type="scientific">Pholiota conissans</name>
    <dbReference type="NCBI Taxonomy" id="109636"/>
    <lineage>
        <taxon>Eukaryota</taxon>
        <taxon>Fungi</taxon>
        <taxon>Dikarya</taxon>
        <taxon>Basidiomycota</taxon>
        <taxon>Agaricomycotina</taxon>
        <taxon>Agaricomycetes</taxon>
        <taxon>Agaricomycetidae</taxon>
        <taxon>Agaricales</taxon>
        <taxon>Agaricineae</taxon>
        <taxon>Strophariaceae</taxon>
        <taxon>Pholiota</taxon>
    </lineage>
</organism>
<protein>
    <submittedName>
        <fullName evidence="1">Uncharacterized protein</fullName>
    </submittedName>
</protein>
<dbReference type="AlphaFoldDB" id="A0A9P5YN45"/>
<dbReference type="Proteomes" id="UP000807469">
    <property type="component" value="Unassembled WGS sequence"/>
</dbReference>
<reference evidence="1" key="1">
    <citation type="submission" date="2020-11" db="EMBL/GenBank/DDBJ databases">
        <authorList>
            <consortium name="DOE Joint Genome Institute"/>
            <person name="Ahrendt S."/>
            <person name="Riley R."/>
            <person name="Andreopoulos W."/>
            <person name="Labutti K."/>
            <person name="Pangilinan J."/>
            <person name="Ruiz-Duenas F.J."/>
            <person name="Barrasa J.M."/>
            <person name="Sanchez-Garcia M."/>
            <person name="Camarero S."/>
            <person name="Miyauchi S."/>
            <person name="Serrano A."/>
            <person name="Linde D."/>
            <person name="Babiker R."/>
            <person name="Drula E."/>
            <person name="Ayuso-Fernandez I."/>
            <person name="Pacheco R."/>
            <person name="Padilla G."/>
            <person name="Ferreira P."/>
            <person name="Barriuso J."/>
            <person name="Kellner H."/>
            <person name="Castanera R."/>
            <person name="Alfaro M."/>
            <person name="Ramirez L."/>
            <person name="Pisabarro A.G."/>
            <person name="Kuo A."/>
            <person name="Tritt A."/>
            <person name="Lipzen A."/>
            <person name="He G."/>
            <person name="Yan M."/>
            <person name="Ng V."/>
            <person name="Cullen D."/>
            <person name="Martin F."/>
            <person name="Rosso M.-N."/>
            <person name="Henrissat B."/>
            <person name="Hibbett D."/>
            <person name="Martinez A.T."/>
            <person name="Grigoriev I.V."/>
        </authorList>
    </citation>
    <scope>NUCLEOTIDE SEQUENCE</scope>
    <source>
        <strain evidence="1">CIRM-BRFM 674</strain>
    </source>
</reference>
<keyword evidence="2" id="KW-1185">Reference proteome</keyword>
<name>A0A9P5YN45_9AGAR</name>
<evidence type="ECO:0000313" key="2">
    <source>
        <dbReference type="Proteomes" id="UP000807469"/>
    </source>
</evidence>
<accession>A0A9P5YN45</accession>
<sequence length="107" mass="11950">MSRYGLRTLSSLKLKDQLQQAALHHIGVLALTCNGRMLRNVSKSNMIIDVHASDLMPKCGGNFNRYRSGVECIRAMVMPSSALFKTIRRGILRDVPRSLFIEASGRC</sequence>
<evidence type="ECO:0000313" key="1">
    <source>
        <dbReference type="EMBL" id="KAF9470630.1"/>
    </source>
</evidence>
<proteinExistence type="predicted"/>
<dbReference type="EMBL" id="MU155902">
    <property type="protein sequence ID" value="KAF9470630.1"/>
    <property type="molecule type" value="Genomic_DNA"/>
</dbReference>
<gene>
    <name evidence="1" type="ORF">BDN70DRAFT_926406</name>
</gene>
<comment type="caution">
    <text evidence="1">The sequence shown here is derived from an EMBL/GenBank/DDBJ whole genome shotgun (WGS) entry which is preliminary data.</text>
</comment>